<evidence type="ECO:0000256" key="13">
    <source>
        <dbReference type="ARBA" id="ARBA00048483"/>
    </source>
</evidence>
<evidence type="ECO:0000256" key="8">
    <source>
        <dbReference type="ARBA" id="ARBA00022989"/>
    </source>
</evidence>
<keyword evidence="5" id="KW-1003">Cell membrane</keyword>
<keyword evidence="4" id="KW-0813">Transport</keyword>
<keyword evidence="6 14" id="KW-0812">Transmembrane</keyword>
<keyword evidence="7" id="KW-0249">Electron transport</keyword>
<dbReference type="PANTHER" id="PTHR32361:SF9">
    <property type="entry name" value="FERRIC REDUCTASE TRANSMEMBRANE COMPONENT 3-RELATED"/>
    <property type="match status" value="1"/>
</dbReference>
<dbReference type="SFLD" id="SFLDS00052">
    <property type="entry name" value="Ferric_Reductase_Domain"/>
    <property type="match status" value="1"/>
</dbReference>
<proteinExistence type="inferred from homology"/>
<accession>A0A367L9V9</accession>
<feature type="transmembrane region" description="Helical" evidence="14">
    <location>
        <begin position="229"/>
        <end position="246"/>
    </location>
</feature>
<comment type="subcellular location">
    <subcellularLocation>
        <location evidence="1">Cell membrane</location>
        <topology evidence="1">Multi-pass membrane protein</topology>
    </subcellularLocation>
</comment>
<evidence type="ECO:0000256" key="4">
    <source>
        <dbReference type="ARBA" id="ARBA00022448"/>
    </source>
</evidence>
<dbReference type="SUPFAM" id="SSF63380">
    <property type="entry name" value="Riboflavin synthase domain-like"/>
    <property type="match status" value="1"/>
</dbReference>
<dbReference type="PANTHER" id="PTHR32361">
    <property type="entry name" value="FERRIC/CUPRIC REDUCTASE TRANSMEMBRANE COMPONENT"/>
    <property type="match status" value="1"/>
</dbReference>
<evidence type="ECO:0000256" key="12">
    <source>
        <dbReference type="ARBA" id="ARBA00023180"/>
    </source>
</evidence>
<dbReference type="InterPro" id="IPR013121">
    <property type="entry name" value="Fe_red_NAD-bd_6"/>
</dbReference>
<evidence type="ECO:0000256" key="5">
    <source>
        <dbReference type="ARBA" id="ARBA00022475"/>
    </source>
</evidence>
<keyword evidence="8 14" id="KW-1133">Transmembrane helix</keyword>
<dbReference type="InterPro" id="IPR017938">
    <property type="entry name" value="Riboflavin_synthase-like_b-brl"/>
</dbReference>
<evidence type="ECO:0000256" key="10">
    <source>
        <dbReference type="ARBA" id="ARBA00023065"/>
    </source>
</evidence>
<feature type="transmembrane region" description="Helical" evidence="14">
    <location>
        <begin position="166"/>
        <end position="187"/>
    </location>
</feature>
<dbReference type="SFLD" id="SFLDG01168">
    <property type="entry name" value="Ferric_reductase_subgroup_(FRE"/>
    <property type="match status" value="1"/>
</dbReference>
<dbReference type="GO" id="GO:0006826">
    <property type="term" value="P:iron ion transport"/>
    <property type="evidence" value="ECO:0007669"/>
    <property type="project" value="TreeGrafter"/>
</dbReference>
<dbReference type="Proteomes" id="UP000253664">
    <property type="component" value="Unassembled WGS sequence"/>
</dbReference>
<dbReference type="SUPFAM" id="SSF52343">
    <property type="entry name" value="Ferredoxin reductase-like, C-terminal NADP-linked domain"/>
    <property type="match status" value="1"/>
</dbReference>
<evidence type="ECO:0000256" key="9">
    <source>
        <dbReference type="ARBA" id="ARBA00023002"/>
    </source>
</evidence>
<dbReference type="OrthoDB" id="10006946at2759"/>
<evidence type="ECO:0000256" key="11">
    <source>
        <dbReference type="ARBA" id="ARBA00023136"/>
    </source>
</evidence>
<evidence type="ECO:0000256" key="6">
    <source>
        <dbReference type="ARBA" id="ARBA00022692"/>
    </source>
</evidence>
<dbReference type="GO" id="GO:0052851">
    <property type="term" value="F:ferric-chelate reductase (NADPH) activity"/>
    <property type="evidence" value="ECO:0007669"/>
    <property type="project" value="UniProtKB-EC"/>
</dbReference>
<dbReference type="GO" id="GO:0006879">
    <property type="term" value="P:intracellular iron ion homeostasis"/>
    <property type="evidence" value="ECO:0007669"/>
    <property type="project" value="TreeGrafter"/>
</dbReference>
<comment type="catalytic activity">
    <reaction evidence="13">
        <text>2 a Fe(II)-siderophore + NADP(+) + H(+) = 2 a Fe(III)-siderophore + NADPH</text>
        <dbReference type="Rhea" id="RHEA:28795"/>
        <dbReference type="Rhea" id="RHEA-COMP:11342"/>
        <dbReference type="Rhea" id="RHEA-COMP:11344"/>
        <dbReference type="ChEBI" id="CHEBI:15378"/>
        <dbReference type="ChEBI" id="CHEBI:29033"/>
        <dbReference type="ChEBI" id="CHEBI:29034"/>
        <dbReference type="ChEBI" id="CHEBI:57783"/>
        <dbReference type="ChEBI" id="CHEBI:58349"/>
        <dbReference type="EC" id="1.16.1.9"/>
    </reaction>
</comment>
<dbReference type="InterPro" id="IPR013130">
    <property type="entry name" value="Fe3_Rdtase_TM_dom"/>
</dbReference>
<evidence type="ECO:0000256" key="1">
    <source>
        <dbReference type="ARBA" id="ARBA00004651"/>
    </source>
</evidence>
<dbReference type="STRING" id="1330021.A0A367L9V9"/>
<dbReference type="EMBL" id="LKCN02000010">
    <property type="protein sequence ID" value="RCI11209.1"/>
    <property type="molecule type" value="Genomic_DNA"/>
</dbReference>
<evidence type="ECO:0000256" key="2">
    <source>
        <dbReference type="ARBA" id="ARBA00006278"/>
    </source>
</evidence>
<keyword evidence="9" id="KW-0560">Oxidoreductase</keyword>
<dbReference type="InterPro" id="IPR051410">
    <property type="entry name" value="Ferric/Cupric_Reductase"/>
</dbReference>
<keyword evidence="11 14" id="KW-0472">Membrane</keyword>
<comment type="caution">
    <text evidence="16">The sequence shown here is derived from an EMBL/GenBank/DDBJ whole genome shotgun (WGS) entry which is preliminary data.</text>
</comment>
<evidence type="ECO:0000259" key="15">
    <source>
        <dbReference type="PROSITE" id="PS51384"/>
    </source>
</evidence>
<dbReference type="InterPro" id="IPR039261">
    <property type="entry name" value="FNR_nucleotide-bd"/>
</dbReference>
<keyword evidence="17" id="KW-1185">Reference proteome</keyword>
<dbReference type="Pfam" id="PF08022">
    <property type="entry name" value="FAD_binding_8"/>
    <property type="match status" value="1"/>
</dbReference>
<organism evidence="16 17">
    <name type="scientific">Ophiocordyceps polyrhachis-furcata BCC 54312</name>
    <dbReference type="NCBI Taxonomy" id="1330021"/>
    <lineage>
        <taxon>Eukaryota</taxon>
        <taxon>Fungi</taxon>
        <taxon>Dikarya</taxon>
        <taxon>Ascomycota</taxon>
        <taxon>Pezizomycotina</taxon>
        <taxon>Sordariomycetes</taxon>
        <taxon>Hypocreomycetidae</taxon>
        <taxon>Hypocreales</taxon>
        <taxon>Ophiocordycipitaceae</taxon>
        <taxon>Ophiocordyceps</taxon>
    </lineage>
</organism>
<evidence type="ECO:0000256" key="14">
    <source>
        <dbReference type="SAM" id="Phobius"/>
    </source>
</evidence>
<dbReference type="Gene3D" id="3.40.50.80">
    <property type="entry name" value="Nucleotide-binding domain of ferredoxin-NADP reductase (FNR) module"/>
    <property type="match status" value="1"/>
</dbReference>
<dbReference type="AlphaFoldDB" id="A0A367L9V9"/>
<keyword evidence="12" id="KW-0325">Glycoprotein</keyword>
<dbReference type="GO" id="GO:0015677">
    <property type="term" value="P:copper ion import"/>
    <property type="evidence" value="ECO:0007669"/>
    <property type="project" value="TreeGrafter"/>
</dbReference>
<evidence type="ECO:0000256" key="3">
    <source>
        <dbReference type="ARBA" id="ARBA00012668"/>
    </source>
</evidence>
<evidence type="ECO:0000313" key="16">
    <source>
        <dbReference type="EMBL" id="RCI11209.1"/>
    </source>
</evidence>
<evidence type="ECO:0000256" key="7">
    <source>
        <dbReference type="ARBA" id="ARBA00022982"/>
    </source>
</evidence>
<sequence length="540" mass="59580">MAWSWDVVAGPLSPDEKHRRREAIDLHANIAHVSALAVAAIAGLVMLLLRLRPCPPPVYAQVPTSPVAKARRTRFRRFDAHHLLSRIRWWLGDDLGGGAGRRHEWIVGLVWAGWLLALCVRDTGSDFLHLTKRMGAVAVSQLPVLYLVSLKAFGSSHEVVKRLHAVLGRLVGLLLLLHVVCYNYFFVVAGIWPRRLLDLIVVYGVVAFVLLLALGVSATASVRRASYRLFIRVHLVVALLVPLLVFFHAPPVRLYLVEAFLALIVDLFVRKLRSVNVPSTLVFLPDANLVAVEATVPPRISRALSDSPAAYVYLSLPQPRGAFDFLHNPFTVASSDDQRGTLTLVARVRNGPVTRTLARLASSSSSSSRKHTLIIDGPYGSVARRLIARHPARVLLIAGGIGATFILPIHRFLREHLPEARLRLIWAVRQPADTTWATEADLVPEDAQLFVTAGSLPPNDDAIEMRPLPSSGSTISNHHLHRGRPDLDTVVDAVFRQGHEDPVAVLVCGPAGLAADVRRRVRPWVIQGRDAWWHSESFGC</sequence>
<gene>
    <name evidence="16" type="ORF">L249_7585</name>
</gene>
<name>A0A367L9V9_9HYPO</name>
<dbReference type="GO" id="GO:0005886">
    <property type="term" value="C:plasma membrane"/>
    <property type="evidence" value="ECO:0007669"/>
    <property type="project" value="UniProtKB-SubCell"/>
</dbReference>
<feature type="transmembrane region" description="Helical" evidence="14">
    <location>
        <begin position="30"/>
        <end position="49"/>
    </location>
</feature>
<comment type="similarity">
    <text evidence="2">Belongs to the ferric reductase (FRE) family.</text>
</comment>
<dbReference type="PROSITE" id="PS51384">
    <property type="entry name" value="FAD_FR"/>
    <property type="match status" value="1"/>
</dbReference>
<keyword evidence="10" id="KW-0406">Ion transport</keyword>
<reference evidence="16 17" key="1">
    <citation type="journal article" date="2015" name="BMC Genomics">
        <title>Insights from the genome of Ophiocordyceps polyrhachis-furcata to pathogenicity and host specificity in insect fungi.</title>
        <authorList>
            <person name="Wichadakul D."/>
            <person name="Kobmoo N."/>
            <person name="Ingsriswang S."/>
            <person name="Tangphatsornruang S."/>
            <person name="Chantasingh D."/>
            <person name="Luangsa-ard J.J."/>
            <person name="Eurwilaichitr L."/>
        </authorList>
    </citation>
    <scope>NUCLEOTIDE SEQUENCE [LARGE SCALE GENOMIC DNA]</scope>
    <source>
        <strain evidence="16 17">BCC 54312</strain>
    </source>
</reference>
<protein>
    <recommendedName>
        <fullName evidence="3">ferric-chelate reductase (NADPH)</fullName>
        <ecNumber evidence="3">1.16.1.9</ecNumber>
    </recommendedName>
</protein>
<dbReference type="EC" id="1.16.1.9" evidence="3"/>
<dbReference type="InterPro" id="IPR013112">
    <property type="entry name" value="FAD-bd_8"/>
</dbReference>
<evidence type="ECO:0000313" key="17">
    <source>
        <dbReference type="Proteomes" id="UP000253664"/>
    </source>
</evidence>
<dbReference type="Pfam" id="PF08030">
    <property type="entry name" value="NAD_binding_6"/>
    <property type="match status" value="1"/>
</dbReference>
<dbReference type="InterPro" id="IPR017927">
    <property type="entry name" value="FAD-bd_FR_type"/>
</dbReference>
<feature type="domain" description="FAD-binding FR-type" evidence="15">
    <location>
        <begin position="264"/>
        <end position="385"/>
    </location>
</feature>
<feature type="transmembrane region" description="Helical" evidence="14">
    <location>
        <begin position="199"/>
        <end position="222"/>
    </location>
</feature>
<dbReference type="CDD" id="cd06186">
    <property type="entry name" value="NOX_Duox_like_FAD_NADP"/>
    <property type="match status" value="1"/>
</dbReference>
<dbReference type="Pfam" id="PF01794">
    <property type="entry name" value="Ferric_reduct"/>
    <property type="match status" value="1"/>
</dbReference>